<proteinExistence type="predicted"/>
<sequence length="55" mass="6196">MDATSDRESDLLDLTQVRLSHLRELDDTVLARSLRRLLDDADRPQDAIAGFQSAI</sequence>
<dbReference type="RefSeq" id="WP_197007833.1">
    <property type="nucleotide sequence ID" value="NZ_BONS01000013.1"/>
</dbReference>
<dbReference type="AlphaFoldDB" id="A0A8J7GKS5"/>
<gene>
    <name evidence="1" type="ORF">IW245_007608</name>
</gene>
<evidence type="ECO:0000313" key="2">
    <source>
        <dbReference type="Proteomes" id="UP000622552"/>
    </source>
</evidence>
<comment type="caution">
    <text evidence="1">The sequence shown here is derived from an EMBL/GenBank/DDBJ whole genome shotgun (WGS) entry which is preliminary data.</text>
</comment>
<protein>
    <submittedName>
        <fullName evidence="1">FXSXX-COOH protein</fullName>
    </submittedName>
</protein>
<dbReference type="EMBL" id="JADOUF010000001">
    <property type="protein sequence ID" value="MBG6141414.1"/>
    <property type="molecule type" value="Genomic_DNA"/>
</dbReference>
<accession>A0A8J7GKS5</accession>
<keyword evidence="2" id="KW-1185">Reference proteome</keyword>
<evidence type="ECO:0000313" key="1">
    <source>
        <dbReference type="EMBL" id="MBG6141414.1"/>
    </source>
</evidence>
<name>A0A8J7GKS5_9ACTN</name>
<reference evidence="1" key="1">
    <citation type="submission" date="2020-11" db="EMBL/GenBank/DDBJ databases">
        <title>Sequencing the genomes of 1000 actinobacteria strains.</title>
        <authorList>
            <person name="Klenk H.-P."/>
        </authorList>
    </citation>
    <scope>NUCLEOTIDE SEQUENCE</scope>
    <source>
        <strain evidence="1">DSM 45356</strain>
    </source>
</reference>
<dbReference type="NCBIfam" id="TIGR04268">
    <property type="entry name" value="FxSxx-COOH"/>
    <property type="match status" value="1"/>
</dbReference>
<organism evidence="1 2">
    <name type="scientific">Longispora fulva</name>
    <dbReference type="NCBI Taxonomy" id="619741"/>
    <lineage>
        <taxon>Bacteria</taxon>
        <taxon>Bacillati</taxon>
        <taxon>Actinomycetota</taxon>
        <taxon>Actinomycetes</taxon>
        <taxon>Micromonosporales</taxon>
        <taxon>Micromonosporaceae</taxon>
        <taxon>Longispora</taxon>
    </lineage>
</organism>
<dbReference type="Proteomes" id="UP000622552">
    <property type="component" value="Unassembled WGS sequence"/>
</dbReference>
<dbReference type="InterPro" id="IPR026334">
    <property type="entry name" value="FxSxx-COOH"/>
</dbReference>